<feature type="compositionally biased region" description="Basic and acidic residues" evidence="1">
    <location>
        <begin position="113"/>
        <end position="125"/>
    </location>
</feature>
<protein>
    <submittedName>
        <fullName evidence="3">Uncharacterized protein</fullName>
    </submittedName>
</protein>
<dbReference type="AlphaFoldDB" id="A0A3R7PEL3"/>
<keyword evidence="2" id="KW-0732">Signal</keyword>
<evidence type="ECO:0000313" key="4">
    <source>
        <dbReference type="Proteomes" id="UP000283509"/>
    </source>
</evidence>
<dbReference type="OrthoDB" id="6366340at2759"/>
<feature type="compositionally biased region" description="Acidic residues" evidence="1">
    <location>
        <begin position="135"/>
        <end position="150"/>
    </location>
</feature>
<feature type="signal peptide" evidence="2">
    <location>
        <begin position="1"/>
        <end position="20"/>
    </location>
</feature>
<feature type="region of interest" description="Disordered" evidence="1">
    <location>
        <begin position="103"/>
        <end position="186"/>
    </location>
</feature>
<evidence type="ECO:0000313" key="3">
    <source>
        <dbReference type="EMBL" id="ROT63301.1"/>
    </source>
</evidence>
<comment type="caution">
    <text evidence="3">The sequence shown here is derived from an EMBL/GenBank/DDBJ whole genome shotgun (WGS) entry which is preliminary data.</text>
</comment>
<dbReference type="Proteomes" id="UP000283509">
    <property type="component" value="Unassembled WGS sequence"/>
</dbReference>
<feature type="compositionally biased region" description="Basic and acidic residues" evidence="1">
    <location>
        <begin position="253"/>
        <end position="265"/>
    </location>
</feature>
<keyword evidence="4" id="KW-1185">Reference proteome</keyword>
<gene>
    <name evidence="3" type="ORF">C7M84_018810</name>
</gene>
<proteinExistence type="predicted"/>
<dbReference type="EMBL" id="QCYY01003452">
    <property type="protein sequence ID" value="ROT63301.1"/>
    <property type="molecule type" value="Genomic_DNA"/>
</dbReference>
<feature type="compositionally biased region" description="Polar residues" evidence="1">
    <location>
        <begin position="369"/>
        <end position="380"/>
    </location>
</feature>
<evidence type="ECO:0000256" key="1">
    <source>
        <dbReference type="SAM" id="MobiDB-lite"/>
    </source>
</evidence>
<feature type="region of interest" description="Disordered" evidence="1">
    <location>
        <begin position="237"/>
        <end position="271"/>
    </location>
</feature>
<sequence>MDRTAATLCVFITWVGVATCLHLHSPQPFSAEAECRCLPSTHHCRLEVLALSVVSAYSPGIPACMAGFRLCCNRESPESPAQNPVITDARGNMLVKMPPNYRHRTHVKNPGHKVLEDTTVPKEETGGVPGTADEGTQEETSQDEPSAGEEEMAKSKEDGNSRTGIHDLKHLSKIDIEAGSGDEMVGEKSDDMAMDVEVSHIAEKALEESLESGNSHGSSVVEGEILEAFRNATKDSEHLQGLDKLQESSGGGRAHEYKDETKKTVGFEIDQASDERMGGFVDGTHRQKGDTIFAFTTPSFPDTLEAPEVDYRFSGHTPSIDMPEATSPAPIITLVAPELHFNKDDGSVPQSENDDKQQKDSAVQDEDFSSSSARDNLESLTTLGTDVNTFSSDRQEFSFILQGPEENKAHRTTICPSLPCDTPGIRTVTTKTPQDLYMDTSDVTETANLAPGKEAASTPPPVVIPKTLPPLHLNSEEELRAFLLSLETLPKAGTSSAPQGDVLLDVKDLNQGKSTSYLSWLWG</sequence>
<feature type="compositionally biased region" description="Basic and acidic residues" evidence="1">
    <location>
        <begin position="151"/>
        <end position="176"/>
    </location>
</feature>
<name>A0A3R7PEL3_PENVA</name>
<organism evidence="3 4">
    <name type="scientific">Penaeus vannamei</name>
    <name type="common">Whiteleg shrimp</name>
    <name type="synonym">Litopenaeus vannamei</name>
    <dbReference type="NCBI Taxonomy" id="6689"/>
    <lineage>
        <taxon>Eukaryota</taxon>
        <taxon>Metazoa</taxon>
        <taxon>Ecdysozoa</taxon>
        <taxon>Arthropoda</taxon>
        <taxon>Crustacea</taxon>
        <taxon>Multicrustacea</taxon>
        <taxon>Malacostraca</taxon>
        <taxon>Eumalacostraca</taxon>
        <taxon>Eucarida</taxon>
        <taxon>Decapoda</taxon>
        <taxon>Dendrobranchiata</taxon>
        <taxon>Penaeoidea</taxon>
        <taxon>Penaeidae</taxon>
        <taxon>Penaeus</taxon>
    </lineage>
</organism>
<feature type="chain" id="PRO_5018600254" evidence="2">
    <location>
        <begin position="21"/>
        <end position="523"/>
    </location>
</feature>
<feature type="region of interest" description="Disordered" evidence="1">
    <location>
        <begin position="341"/>
        <end position="380"/>
    </location>
</feature>
<evidence type="ECO:0000256" key="2">
    <source>
        <dbReference type="SAM" id="SignalP"/>
    </source>
</evidence>
<reference evidence="3 4" key="1">
    <citation type="submission" date="2018-04" db="EMBL/GenBank/DDBJ databases">
        <authorList>
            <person name="Zhang X."/>
            <person name="Yuan J."/>
            <person name="Li F."/>
            <person name="Xiang J."/>
        </authorList>
    </citation>
    <scope>NUCLEOTIDE SEQUENCE [LARGE SCALE GENOMIC DNA]</scope>
    <source>
        <tissue evidence="3">Muscle</tissue>
    </source>
</reference>
<feature type="compositionally biased region" description="Basic and acidic residues" evidence="1">
    <location>
        <begin position="237"/>
        <end position="246"/>
    </location>
</feature>
<accession>A0A3R7PEL3</accession>
<reference evidence="3 4" key="2">
    <citation type="submission" date="2019-01" db="EMBL/GenBank/DDBJ databases">
        <title>The decoding of complex shrimp genome reveals the adaptation for benthos swimmer, frequently molting mechanism and breeding impact on genome.</title>
        <authorList>
            <person name="Sun Y."/>
            <person name="Gao Y."/>
            <person name="Yu Y."/>
        </authorList>
    </citation>
    <scope>NUCLEOTIDE SEQUENCE [LARGE SCALE GENOMIC DNA]</scope>
    <source>
        <tissue evidence="3">Muscle</tissue>
    </source>
</reference>